<name>A0ABV2MYN5_9HYPH</name>
<protein>
    <recommendedName>
        <fullName evidence="1">DUF6314 domain-containing protein</fullName>
    </recommendedName>
</protein>
<dbReference type="InterPro" id="IPR045632">
    <property type="entry name" value="DUF6314"/>
</dbReference>
<dbReference type="Proteomes" id="UP001549076">
    <property type="component" value="Unassembled WGS sequence"/>
</dbReference>
<evidence type="ECO:0000313" key="2">
    <source>
        <dbReference type="EMBL" id="MET3791915.1"/>
    </source>
</evidence>
<keyword evidence="3" id="KW-1185">Reference proteome</keyword>
<evidence type="ECO:0000313" key="3">
    <source>
        <dbReference type="Proteomes" id="UP001549076"/>
    </source>
</evidence>
<proteinExistence type="predicted"/>
<dbReference type="EMBL" id="JBEPML010000006">
    <property type="protein sequence ID" value="MET3791915.1"/>
    <property type="molecule type" value="Genomic_DNA"/>
</dbReference>
<dbReference type="Pfam" id="PF19834">
    <property type="entry name" value="DUF6314"/>
    <property type="match status" value="1"/>
</dbReference>
<comment type="caution">
    <text evidence="2">The sequence shown here is derived from an EMBL/GenBank/DDBJ whole genome shotgun (WGS) entry which is preliminary data.</text>
</comment>
<reference evidence="2 3" key="1">
    <citation type="submission" date="2024-06" db="EMBL/GenBank/DDBJ databases">
        <title>Genomic Encyclopedia of Type Strains, Phase IV (KMG-IV): sequencing the most valuable type-strain genomes for metagenomic binning, comparative biology and taxonomic classification.</title>
        <authorList>
            <person name="Goeker M."/>
        </authorList>
    </citation>
    <scope>NUCLEOTIDE SEQUENCE [LARGE SCALE GENOMIC DNA]</scope>
    <source>
        <strain evidence="2 3">DSM 27865</strain>
    </source>
</reference>
<sequence>MTPVHAMSASDRTSISAPLASGPADFIGLWTVRRRLVDHLGHAHLRFAGQARIEADAITETGELRSDHGTTEARRLYRLSMDANGVDVLFPNGSEFVRLGLSASQSVRHHCGDDLYEGRFVFRSRDCWIEFWRVSGPRKRYASLTRYERIPATG</sequence>
<dbReference type="RefSeq" id="WP_354194429.1">
    <property type="nucleotide sequence ID" value="NZ_JBEPML010000006.1"/>
</dbReference>
<evidence type="ECO:0000259" key="1">
    <source>
        <dbReference type="Pfam" id="PF19834"/>
    </source>
</evidence>
<accession>A0ABV2MYN5</accession>
<feature type="domain" description="DUF6314" evidence="1">
    <location>
        <begin position="26"/>
        <end position="149"/>
    </location>
</feature>
<organism evidence="2 3">
    <name type="scientific">Aquamicrobium terrae</name>
    <dbReference type="NCBI Taxonomy" id="1324945"/>
    <lineage>
        <taxon>Bacteria</taxon>
        <taxon>Pseudomonadati</taxon>
        <taxon>Pseudomonadota</taxon>
        <taxon>Alphaproteobacteria</taxon>
        <taxon>Hyphomicrobiales</taxon>
        <taxon>Phyllobacteriaceae</taxon>
        <taxon>Aquamicrobium</taxon>
    </lineage>
</organism>
<gene>
    <name evidence="2" type="ORF">ABID37_002125</name>
</gene>